<dbReference type="Proteomes" id="UP000251075">
    <property type="component" value="Unassembled WGS sequence"/>
</dbReference>
<keyword evidence="2" id="KW-1185">Reference proteome</keyword>
<evidence type="ECO:0000313" key="2">
    <source>
        <dbReference type="Proteomes" id="UP000251075"/>
    </source>
</evidence>
<gene>
    <name evidence="1" type="ORF">CU669_04845</name>
</gene>
<dbReference type="InterPro" id="IPR005358">
    <property type="entry name" value="Puta_zinc/iron-chelating_dom"/>
</dbReference>
<dbReference type="Pfam" id="PF03692">
    <property type="entry name" value="CxxCxxCC"/>
    <property type="match status" value="1"/>
</dbReference>
<accession>A0A364P279</accession>
<dbReference type="OrthoDB" id="259086at2"/>
<comment type="caution">
    <text evidence="1">The sequence shown here is derived from an EMBL/GenBank/DDBJ whole genome shotgun (WGS) entry which is preliminary data.</text>
</comment>
<proteinExistence type="predicted"/>
<dbReference type="EMBL" id="PGTO01000002">
    <property type="protein sequence ID" value="RAU23452.1"/>
    <property type="molecule type" value="Genomic_DNA"/>
</dbReference>
<name>A0A364P279_9PROT</name>
<sequence length="250" mass="26966">MFAPTAGFLLDSAAQTMSEAFPKPTVAGVTAALDRVFAMADQSWDATRSSVSFRLNTPPMACKSGCGWCCHQQVGISVVEAVRIAVHIAALPADDAATITTRLRELDAKTNRLTTSKRAKAKLPCAFLQDGSCSIYTVRPFRCRGLISVDVGFCVASFEDEAAARARLEKGELRPAFLGAPQHVYDQALNGVLKALHFAKIADYGLELTAAVRELVDQPKRMADWLRQRAAPKSAALIPDPGADLKGQFR</sequence>
<reference evidence="1 2" key="1">
    <citation type="submission" date="2017-11" db="EMBL/GenBank/DDBJ databases">
        <title>Draft genome sequence of magnetotactic bacterium Magnetospirillum kuznetsovii LBB-42.</title>
        <authorList>
            <person name="Grouzdev D.S."/>
            <person name="Rysina M.S."/>
            <person name="Baslerov R.V."/>
            <person name="Koziaeva V."/>
        </authorList>
    </citation>
    <scope>NUCLEOTIDE SEQUENCE [LARGE SCALE GENOMIC DNA]</scope>
    <source>
        <strain evidence="1 2">LBB-42</strain>
    </source>
</reference>
<evidence type="ECO:0000313" key="1">
    <source>
        <dbReference type="EMBL" id="RAU23452.1"/>
    </source>
</evidence>
<evidence type="ECO:0008006" key="3">
    <source>
        <dbReference type="Google" id="ProtNLM"/>
    </source>
</evidence>
<dbReference type="RefSeq" id="WP_112142651.1">
    <property type="nucleotide sequence ID" value="NZ_PGTO01000002.1"/>
</dbReference>
<organism evidence="1 2">
    <name type="scientific">Paramagnetospirillum kuznetsovii</name>
    <dbReference type="NCBI Taxonomy" id="2053833"/>
    <lineage>
        <taxon>Bacteria</taxon>
        <taxon>Pseudomonadati</taxon>
        <taxon>Pseudomonadota</taxon>
        <taxon>Alphaproteobacteria</taxon>
        <taxon>Rhodospirillales</taxon>
        <taxon>Magnetospirillaceae</taxon>
        <taxon>Paramagnetospirillum</taxon>
    </lineage>
</organism>
<dbReference type="AlphaFoldDB" id="A0A364P279"/>
<protein>
    <recommendedName>
        <fullName evidence="3">YkgJ family cysteine cluster protein</fullName>
    </recommendedName>
</protein>